<name>A0A0S4ISD5_BODSA</name>
<accession>A0A0S4ISD5</accession>
<feature type="compositionally biased region" description="Polar residues" evidence="1">
    <location>
        <begin position="245"/>
        <end position="260"/>
    </location>
</feature>
<feature type="compositionally biased region" description="Polar residues" evidence="1">
    <location>
        <begin position="11"/>
        <end position="23"/>
    </location>
</feature>
<dbReference type="Proteomes" id="UP000051952">
    <property type="component" value="Unassembled WGS sequence"/>
</dbReference>
<proteinExistence type="predicted"/>
<dbReference type="EMBL" id="CYKH01000341">
    <property type="protein sequence ID" value="CUF50836.1"/>
    <property type="molecule type" value="Genomic_DNA"/>
</dbReference>
<dbReference type="VEuPathDB" id="TriTrypDB:BSAL_63145"/>
<keyword evidence="3" id="KW-1185">Reference proteome</keyword>
<feature type="region of interest" description="Disordered" evidence="1">
    <location>
        <begin position="157"/>
        <end position="299"/>
    </location>
</feature>
<sequence>MTRDVDEESLDGTNGSAASSRVGSSHGVIRGNTVQLSGGGTGRAIGRLGGAAAPSSQSADDATPKTTKSNYFNRVGSVKVNANADGREGLGNIPAPPVSSERPTTASNDAGANSTWAAETYRQRVTLSRQGSRKARGAELRAEMDDDIVAIHDALVPQQHQSDMAQRRMSLQALGQRRESSSKFPQSGGDAAVARVQSMRAKQEALRRGSGLTAVGASDSTTPGAPDSALGENSMSFDAARPGTAPTNPLANRQQASKLNGTRRVGHLSGAKHQPAATAAVEVAPSSEDAEDRGGCLCF</sequence>
<evidence type="ECO:0000313" key="2">
    <source>
        <dbReference type="EMBL" id="CUF50836.1"/>
    </source>
</evidence>
<feature type="compositionally biased region" description="Low complexity" evidence="1">
    <location>
        <begin position="50"/>
        <end position="61"/>
    </location>
</feature>
<protein>
    <submittedName>
        <fullName evidence="2">Uncharacterized protein</fullName>
    </submittedName>
</protein>
<gene>
    <name evidence="2" type="ORF">BSAL_63145</name>
</gene>
<feature type="compositionally biased region" description="Polar residues" evidence="1">
    <location>
        <begin position="101"/>
        <end position="117"/>
    </location>
</feature>
<organism evidence="2 3">
    <name type="scientific">Bodo saltans</name>
    <name type="common">Flagellated protozoan</name>
    <dbReference type="NCBI Taxonomy" id="75058"/>
    <lineage>
        <taxon>Eukaryota</taxon>
        <taxon>Discoba</taxon>
        <taxon>Euglenozoa</taxon>
        <taxon>Kinetoplastea</taxon>
        <taxon>Metakinetoplastina</taxon>
        <taxon>Eubodonida</taxon>
        <taxon>Bodonidae</taxon>
        <taxon>Bodo</taxon>
    </lineage>
</organism>
<feature type="region of interest" description="Disordered" evidence="1">
    <location>
        <begin position="1"/>
        <end position="117"/>
    </location>
</feature>
<evidence type="ECO:0000313" key="3">
    <source>
        <dbReference type="Proteomes" id="UP000051952"/>
    </source>
</evidence>
<dbReference type="AlphaFoldDB" id="A0A0S4ISD5"/>
<evidence type="ECO:0000256" key="1">
    <source>
        <dbReference type="SAM" id="MobiDB-lite"/>
    </source>
</evidence>
<feature type="compositionally biased region" description="Gly residues" evidence="1">
    <location>
        <begin position="37"/>
        <end position="49"/>
    </location>
</feature>
<feature type="compositionally biased region" description="Acidic residues" evidence="1">
    <location>
        <begin position="1"/>
        <end position="10"/>
    </location>
</feature>
<reference evidence="3" key="1">
    <citation type="submission" date="2015-09" db="EMBL/GenBank/DDBJ databases">
        <authorList>
            <consortium name="Pathogen Informatics"/>
        </authorList>
    </citation>
    <scope>NUCLEOTIDE SEQUENCE [LARGE SCALE GENOMIC DNA]</scope>
    <source>
        <strain evidence="3">Lake Konstanz</strain>
    </source>
</reference>